<accession>A0A1Y3DSE9</accession>
<dbReference type="Gene3D" id="1.10.418.10">
    <property type="entry name" value="Calponin-like domain"/>
    <property type="match status" value="1"/>
</dbReference>
<protein>
    <recommendedName>
        <fullName evidence="1">CH-like domain-containing protein</fullName>
    </recommendedName>
</protein>
<evidence type="ECO:0000313" key="3">
    <source>
        <dbReference type="Proteomes" id="UP000195012"/>
    </source>
</evidence>
<dbReference type="OrthoDB" id="62528at2759"/>
<gene>
    <name evidence="2" type="ORF">PKNOH_S110089500</name>
</gene>
<name>A0A1Y3DSE9_PLAKN</name>
<dbReference type="GO" id="GO:0005930">
    <property type="term" value="C:axoneme"/>
    <property type="evidence" value="ECO:0007669"/>
    <property type="project" value="TreeGrafter"/>
</dbReference>
<dbReference type="GO" id="GO:0008017">
    <property type="term" value="F:microtubule binding"/>
    <property type="evidence" value="ECO:0007669"/>
    <property type="project" value="TreeGrafter"/>
</dbReference>
<dbReference type="VEuPathDB" id="PlasmoDB:PKNH_1219000"/>
<dbReference type="Proteomes" id="UP000195012">
    <property type="component" value="Unassembled WGS sequence"/>
</dbReference>
<dbReference type="InterPro" id="IPR010441">
    <property type="entry name" value="CH_2"/>
</dbReference>
<dbReference type="VEuPathDB" id="PlasmoDB:PKA1H_120023200"/>
<comment type="caution">
    <text evidence="2">The sequence shown here is derived from an EMBL/GenBank/DDBJ whole genome shotgun (WGS) entry which is preliminary data.</text>
</comment>
<dbReference type="VEuPathDB" id="PlasmoDB:PKNOH_S110089500"/>
<dbReference type="PANTHER" id="PTHR12509:SF8">
    <property type="entry name" value="SPERMATOGENESIS-ASSOCIATED PROTEIN 4"/>
    <property type="match status" value="1"/>
</dbReference>
<dbReference type="AlphaFoldDB" id="A0A1Y3DSE9"/>
<evidence type="ECO:0000313" key="2">
    <source>
        <dbReference type="EMBL" id="OTN65697.1"/>
    </source>
</evidence>
<organism evidence="2 3">
    <name type="scientific">Plasmodium knowlesi</name>
    <dbReference type="NCBI Taxonomy" id="5850"/>
    <lineage>
        <taxon>Eukaryota</taxon>
        <taxon>Sar</taxon>
        <taxon>Alveolata</taxon>
        <taxon>Apicomplexa</taxon>
        <taxon>Aconoidasida</taxon>
        <taxon>Haemosporida</taxon>
        <taxon>Plasmodiidae</taxon>
        <taxon>Plasmodium</taxon>
        <taxon>Plasmodium (Plasmodium)</taxon>
    </lineage>
</organism>
<sequence length="781" mass="92190">MEIPREIIKWLQYLNLPYSFRNIKNASNGVIVAEIINIYLPQTINMNSLENGFGKEIKKKNWQIIKRTLTSLSIYFDEMAVINSEKDAIINLFVQLYEHFNGKKIKNDLYSNKEESSKLSVPSFARSTITQKVRESNVHDIVDEEKKMMSTYEIIKREEYQNAMMRTREKEEKENSNKIKYKGKRTGLNETSIFEGLEKSSSIITINDISSYMDYTDIKTLDSFIKDKNNLKSAAFMKTTKVTNEGEFQQVDKKGYTEENIEDIIMEVLATSLSDYKIEKNDQEDDKNAPVRTANMKKGSYKIATFESYDEESINNLYERFYALCALKKQELIDKILDQLSLFNENFHLILSLRGYQFFHLWRLFHPVLSSAKCDYGVFTSIMNYLKQLLAYLKINDTTTSEIICNIILKGLFVLDTKRNKNIRSFCELIILLINNDRHSLMNILRVIKDNMSLDFFYLFLLTLLASPAKSLIHQKDMKDIYLYYIFAGLHTSRENIMLYTLEMLNMLSLLDVYPEIVHLAGLLQNILDMNNINYDTYLFTISCNVLCKMKENQKENPYNAEEAQLMEICFEVLRRTKAKKLLYFFFLYSHKILSTQDNFLDLYLKRYNELSDEEQKVLLSNNIFEASFRQICSCKFVQKHFSNIFSENLNKLNEESNLSLLHLLLTKGKWKTGPFLRILKNYIMYNKNMEMPAYLNIYEKIYEYTIRNVFLENSPDFDLSKEILNFFWFSTNDELKAQSFEISLRHFENLFLVNKHNLGTHTKEYLAQLEKDAYLKKFVH</sequence>
<proteinExistence type="predicted"/>
<dbReference type="Pfam" id="PF06294">
    <property type="entry name" value="CH_2"/>
    <property type="match status" value="1"/>
</dbReference>
<dbReference type="EMBL" id="NETL01000025">
    <property type="protein sequence ID" value="OTN65697.1"/>
    <property type="molecule type" value="Genomic_DNA"/>
</dbReference>
<evidence type="ECO:0000259" key="1">
    <source>
        <dbReference type="Pfam" id="PF06294"/>
    </source>
</evidence>
<dbReference type="PANTHER" id="PTHR12509">
    <property type="entry name" value="SPERMATOGENESIS-ASSOCIATED 4-RELATED"/>
    <property type="match status" value="1"/>
</dbReference>
<dbReference type="InterPro" id="IPR036872">
    <property type="entry name" value="CH_dom_sf"/>
</dbReference>
<reference evidence="2 3" key="1">
    <citation type="submission" date="2017-05" db="EMBL/GenBank/DDBJ databases">
        <title>PacBio assembly of a Plasmodium knowlesi genome sequence with Hi-C correction and manual annotation of the SICAvar gene family.</title>
        <authorList>
            <person name="Lapp S.A."/>
            <person name="Geraldo J.A."/>
            <person name="Chien J.-T."/>
            <person name="Ay F."/>
            <person name="Pakala S.B."/>
            <person name="Batugedara G."/>
            <person name="Humphrey J.C."/>
            <person name="Debarry J.D."/>
            <person name="Le Roch K.G."/>
            <person name="Galinski M.R."/>
            <person name="Kissinger J.C."/>
        </authorList>
    </citation>
    <scope>NUCLEOTIDE SEQUENCE [LARGE SCALE GENOMIC DNA]</scope>
    <source>
        <strain evidence="3">Malayan Strain Pk1 (A+)</strain>
    </source>
</reference>
<dbReference type="InterPro" id="IPR052111">
    <property type="entry name" value="Spermatogenesis_Ciliary_MAP"/>
</dbReference>
<feature type="domain" description="CH-like" evidence="1">
    <location>
        <begin position="7"/>
        <end position="98"/>
    </location>
</feature>
<dbReference type="GO" id="GO:0051493">
    <property type="term" value="P:regulation of cytoskeleton organization"/>
    <property type="evidence" value="ECO:0007669"/>
    <property type="project" value="TreeGrafter"/>
</dbReference>
<dbReference type="eggNOG" id="ENOG502QX13">
    <property type="taxonomic scope" value="Eukaryota"/>
</dbReference>